<proteinExistence type="predicted"/>
<organism evidence="1 2">
    <name type="scientific">Vreelandella hamiltonii</name>
    <dbReference type="NCBI Taxonomy" id="502829"/>
    <lineage>
        <taxon>Bacteria</taxon>
        <taxon>Pseudomonadati</taxon>
        <taxon>Pseudomonadota</taxon>
        <taxon>Gammaproteobacteria</taxon>
        <taxon>Oceanospirillales</taxon>
        <taxon>Halomonadaceae</taxon>
        <taxon>Vreelandella</taxon>
    </lineage>
</organism>
<comment type="caution">
    <text evidence="1">The sequence shown here is derived from an EMBL/GenBank/DDBJ whole genome shotgun (WGS) entry which is preliminary data.</text>
</comment>
<evidence type="ECO:0000313" key="1">
    <source>
        <dbReference type="EMBL" id="GGW40715.1"/>
    </source>
</evidence>
<evidence type="ECO:0000313" key="2">
    <source>
        <dbReference type="Proteomes" id="UP000623776"/>
    </source>
</evidence>
<dbReference type="AlphaFoldDB" id="A0A8H9I589"/>
<name>A0A8H9I589_9GAMM</name>
<dbReference type="RefSeq" id="WP_189464229.1">
    <property type="nucleotide sequence ID" value="NZ_BMXN01000035.1"/>
</dbReference>
<accession>A0A8H9I589</accession>
<protein>
    <submittedName>
        <fullName evidence="1">Uncharacterized protein</fullName>
    </submittedName>
</protein>
<dbReference type="EMBL" id="BMXN01000035">
    <property type="protein sequence ID" value="GGW40715.1"/>
    <property type="molecule type" value="Genomic_DNA"/>
</dbReference>
<dbReference type="Proteomes" id="UP000623776">
    <property type="component" value="Unassembled WGS sequence"/>
</dbReference>
<gene>
    <name evidence="1" type="ORF">GCM10007157_34250</name>
</gene>
<keyword evidence="2" id="KW-1185">Reference proteome</keyword>
<reference evidence="2" key="1">
    <citation type="journal article" date="2019" name="Int. J. Syst. Evol. Microbiol.">
        <title>The Global Catalogue of Microorganisms (GCM) 10K type strain sequencing project: providing services to taxonomists for standard genome sequencing and annotation.</title>
        <authorList>
            <consortium name="The Broad Institute Genomics Platform"/>
            <consortium name="The Broad Institute Genome Sequencing Center for Infectious Disease"/>
            <person name="Wu L."/>
            <person name="Ma J."/>
        </authorList>
    </citation>
    <scope>NUCLEOTIDE SEQUENCE [LARGE SCALE GENOMIC DNA]</scope>
    <source>
        <strain evidence="2">KCTC 22154</strain>
    </source>
</reference>
<sequence length="71" mass="8338">MEEYAYRVVFAGNYKPMILPTYPKGKSYRDWRAGVNSGFINLTPYFYVNGRCVIFGDHVSGGFYYLRLFIF</sequence>